<evidence type="ECO:0000313" key="2">
    <source>
        <dbReference type="EMBL" id="PGG98575.1"/>
    </source>
</evidence>
<dbReference type="EMBL" id="PDNB01000222">
    <property type="protein sequence ID" value="PGG98575.1"/>
    <property type="molecule type" value="Genomic_DNA"/>
</dbReference>
<reference evidence="2 3" key="1">
    <citation type="submission" date="2017-10" db="EMBL/GenBank/DDBJ databases">
        <title>Comparative genomics in systemic dimorphic fungi from Ajellomycetaceae.</title>
        <authorList>
            <person name="Munoz J.F."/>
            <person name="Mcewen J.G."/>
            <person name="Clay O.K."/>
            <person name="Cuomo C.A."/>
        </authorList>
    </citation>
    <scope>NUCLEOTIDE SEQUENCE [LARGE SCALE GENOMIC DNA]</scope>
    <source>
        <strain evidence="2 3">UAMH5409</strain>
    </source>
</reference>
<feature type="region of interest" description="Disordered" evidence="1">
    <location>
        <begin position="1"/>
        <end position="22"/>
    </location>
</feature>
<dbReference type="Proteomes" id="UP000223968">
    <property type="component" value="Unassembled WGS sequence"/>
</dbReference>
<evidence type="ECO:0000313" key="3">
    <source>
        <dbReference type="Proteomes" id="UP000223968"/>
    </source>
</evidence>
<protein>
    <submittedName>
        <fullName evidence="2">Uncharacterized protein</fullName>
    </submittedName>
</protein>
<dbReference type="OrthoDB" id="4186415at2759"/>
<evidence type="ECO:0000256" key="1">
    <source>
        <dbReference type="SAM" id="MobiDB-lite"/>
    </source>
</evidence>
<gene>
    <name evidence="2" type="ORF">AJ79_08828</name>
</gene>
<accession>A0A2B7WP76</accession>
<comment type="caution">
    <text evidence="2">The sequence shown here is derived from an EMBL/GenBank/DDBJ whole genome shotgun (WGS) entry which is preliminary data.</text>
</comment>
<sequence length="201" mass="22701">MVRRRCQIVEQEQSTQNTRNDSYGADDINNMWHWAEFNLATIQQQYGAGLAGARIADDPFQASPPRPINSETAVRSRIDAYLTNRVVPALRNGFAFMSSTQQLTSHTITNFDVGTMLQFLTPVFLQIPDRTVSRVNSYMKQHHARYSFVLTVLELVAVRRLDRDGNLQLSDSIPWTASGTTSQPPADRFTGDMVLGYARFP</sequence>
<organism evidence="2 3">
    <name type="scientific">Helicocarpus griseus UAMH5409</name>
    <dbReference type="NCBI Taxonomy" id="1447875"/>
    <lineage>
        <taxon>Eukaryota</taxon>
        <taxon>Fungi</taxon>
        <taxon>Dikarya</taxon>
        <taxon>Ascomycota</taxon>
        <taxon>Pezizomycotina</taxon>
        <taxon>Eurotiomycetes</taxon>
        <taxon>Eurotiomycetidae</taxon>
        <taxon>Onygenales</taxon>
        <taxon>Ajellomycetaceae</taxon>
        <taxon>Helicocarpus</taxon>
    </lineage>
</organism>
<dbReference type="AlphaFoldDB" id="A0A2B7WP76"/>
<name>A0A2B7WP76_9EURO</name>
<feature type="compositionally biased region" description="Polar residues" evidence="1">
    <location>
        <begin position="10"/>
        <end position="21"/>
    </location>
</feature>
<dbReference type="STRING" id="1447875.A0A2B7WP76"/>
<keyword evidence="3" id="KW-1185">Reference proteome</keyword>
<proteinExistence type="predicted"/>